<organism evidence="9 10">
    <name type="scientific">Actinokineospora fastidiosa</name>
    <dbReference type="NCBI Taxonomy" id="1816"/>
    <lineage>
        <taxon>Bacteria</taxon>
        <taxon>Bacillati</taxon>
        <taxon>Actinomycetota</taxon>
        <taxon>Actinomycetes</taxon>
        <taxon>Pseudonocardiales</taxon>
        <taxon>Pseudonocardiaceae</taxon>
        <taxon>Actinokineospora</taxon>
    </lineage>
</organism>
<protein>
    <submittedName>
        <fullName evidence="9">Serine protease</fullName>
    </submittedName>
</protein>
<keyword evidence="3 6" id="KW-0378">Hydrolase</keyword>
<gene>
    <name evidence="9" type="ORF">GCM10010171_48010</name>
</gene>
<dbReference type="PROSITE" id="PS00138">
    <property type="entry name" value="SUBTILASE_SER"/>
    <property type="match status" value="1"/>
</dbReference>
<feature type="domain" description="Peptidase S8/S53" evidence="8">
    <location>
        <begin position="180"/>
        <end position="440"/>
    </location>
</feature>
<dbReference type="InterPro" id="IPR013783">
    <property type="entry name" value="Ig-like_fold"/>
</dbReference>
<dbReference type="PROSITE" id="PS00136">
    <property type="entry name" value="SUBTILASE_ASP"/>
    <property type="match status" value="1"/>
</dbReference>
<dbReference type="GO" id="GO:0004252">
    <property type="term" value="F:serine-type endopeptidase activity"/>
    <property type="evidence" value="ECO:0007669"/>
    <property type="project" value="UniProtKB-UniRule"/>
</dbReference>
<evidence type="ECO:0000256" key="5">
    <source>
        <dbReference type="PIRSR" id="PIRSR615500-1"/>
    </source>
</evidence>
<dbReference type="Gene3D" id="3.40.50.200">
    <property type="entry name" value="Peptidase S8/S53 domain"/>
    <property type="match status" value="1"/>
</dbReference>
<dbReference type="InterPro" id="IPR023827">
    <property type="entry name" value="Peptidase_S8_Asp-AS"/>
</dbReference>
<dbReference type="Proteomes" id="UP000660680">
    <property type="component" value="Unassembled WGS sequence"/>
</dbReference>
<dbReference type="InterPro" id="IPR023828">
    <property type="entry name" value="Peptidase_S8_Ser-AS"/>
</dbReference>
<dbReference type="Gene3D" id="2.60.40.10">
    <property type="entry name" value="Immunoglobulins"/>
    <property type="match status" value="1"/>
</dbReference>
<feature type="active site" description="Charge relay system" evidence="5 6">
    <location>
        <position position="221"/>
    </location>
</feature>
<keyword evidence="4 6" id="KW-0720">Serine protease</keyword>
<dbReference type="GO" id="GO:0005975">
    <property type="term" value="P:carbohydrate metabolic process"/>
    <property type="evidence" value="ECO:0007669"/>
    <property type="project" value="UniProtKB-ARBA"/>
</dbReference>
<keyword evidence="10" id="KW-1185">Reference proteome</keyword>
<dbReference type="GO" id="GO:0006508">
    <property type="term" value="P:proteolysis"/>
    <property type="evidence" value="ECO:0007669"/>
    <property type="project" value="UniProtKB-KW"/>
</dbReference>
<evidence type="ECO:0000313" key="9">
    <source>
        <dbReference type="EMBL" id="GGS47182.1"/>
    </source>
</evidence>
<dbReference type="InterPro" id="IPR015500">
    <property type="entry name" value="Peptidase_S8_subtilisin-rel"/>
</dbReference>
<dbReference type="PRINTS" id="PR00723">
    <property type="entry name" value="SUBTILISIN"/>
</dbReference>
<dbReference type="PANTHER" id="PTHR43806:SF11">
    <property type="entry name" value="CEREVISIN-RELATED"/>
    <property type="match status" value="1"/>
</dbReference>
<evidence type="ECO:0000256" key="7">
    <source>
        <dbReference type="RuleBase" id="RU003355"/>
    </source>
</evidence>
<dbReference type="PROSITE" id="PS00137">
    <property type="entry name" value="SUBTILASE_HIS"/>
    <property type="match status" value="1"/>
</dbReference>
<keyword evidence="2 6" id="KW-0645">Protease</keyword>
<feature type="active site" description="Charge relay system" evidence="5 6">
    <location>
        <position position="393"/>
    </location>
</feature>
<reference evidence="9" key="1">
    <citation type="journal article" date="2014" name="Int. J. Syst. Evol. Microbiol.">
        <title>Complete genome sequence of Corynebacterium casei LMG S-19264T (=DSM 44701T), isolated from a smear-ripened cheese.</title>
        <authorList>
            <consortium name="US DOE Joint Genome Institute (JGI-PGF)"/>
            <person name="Walter F."/>
            <person name="Albersmeier A."/>
            <person name="Kalinowski J."/>
            <person name="Ruckert C."/>
        </authorList>
    </citation>
    <scope>NUCLEOTIDE SEQUENCE</scope>
    <source>
        <strain evidence="9">JCM 3276</strain>
    </source>
</reference>
<dbReference type="InterPro" id="IPR050131">
    <property type="entry name" value="Peptidase_S8_subtilisin-like"/>
</dbReference>
<comment type="similarity">
    <text evidence="1 6 7">Belongs to the peptidase S8 family.</text>
</comment>
<feature type="active site" description="Charge relay system" evidence="5 6">
    <location>
        <position position="189"/>
    </location>
</feature>
<dbReference type="InterPro" id="IPR022398">
    <property type="entry name" value="Peptidase_S8_His-AS"/>
</dbReference>
<dbReference type="InterPro" id="IPR036852">
    <property type="entry name" value="Peptidase_S8/S53_dom_sf"/>
</dbReference>
<proteinExistence type="inferred from homology"/>
<dbReference type="SUPFAM" id="SSF52743">
    <property type="entry name" value="Subtilisin-like"/>
    <property type="match status" value="1"/>
</dbReference>
<dbReference type="EMBL" id="BMRB01000004">
    <property type="protein sequence ID" value="GGS47182.1"/>
    <property type="molecule type" value="Genomic_DNA"/>
</dbReference>
<evidence type="ECO:0000256" key="6">
    <source>
        <dbReference type="PROSITE-ProRule" id="PRU01240"/>
    </source>
</evidence>
<dbReference type="InterPro" id="IPR000209">
    <property type="entry name" value="Peptidase_S8/S53_dom"/>
</dbReference>
<evidence type="ECO:0000256" key="4">
    <source>
        <dbReference type="ARBA" id="ARBA00022825"/>
    </source>
</evidence>
<accession>A0A918LGJ5</accession>
<comment type="caution">
    <text evidence="9">The sequence shown here is derived from an EMBL/GenBank/DDBJ whole genome shotgun (WGS) entry which is preliminary data.</text>
</comment>
<evidence type="ECO:0000256" key="1">
    <source>
        <dbReference type="ARBA" id="ARBA00011073"/>
    </source>
</evidence>
<evidence type="ECO:0000259" key="8">
    <source>
        <dbReference type="Pfam" id="PF00082"/>
    </source>
</evidence>
<evidence type="ECO:0000256" key="3">
    <source>
        <dbReference type="ARBA" id="ARBA00022801"/>
    </source>
</evidence>
<sequence>MVAVLGAAVTPTTAAAASGPGRAPHNTVTLVTGDKVTLVGDRVRVRAGAGREHVRFVQRVDVEGDVHVVPSDVATDVAAGRIDERLFDVGGLIRAGYDDARSAVTPLIITYDGPVASSAGQVLASVNGVAVEADKANPFLSGPRASGVSRIWLDGPVRASLDRSVPQIGAPAAWEAGHTGTGTTVAVLDTGIDETHPDLAGAVVESRDFSDSDSTDDRFGHGTHVASIVTGDGKYKGVAPDAKLLNGKVLNDYGGGRESDIIAGMEWAAAAGADVINMSLGAPFASDGTDPMSLALNRITADTGALFVVSAGNSGPSAGTIGSPAAADAALTVGAIDRDDTLADFSSRGPRWKDNAIKPDITAPGVGIVAAKAAEGQIGDPVGDKHVALSGTSMSAPHVAGAAAVLAGQHPDWSPEQLKAALMASAKAHPDLSVYEQGAGRVDLARATAQSVTTAPASLSLGTARWPHDDDAPIVKTLTYRNHGTAPLTLRVSADLRDGSGAAAPDGMLTVTPGEVTVPAGGQAEVTVTAITNIDAPDGTYQGAVVATDGTTGTRTPIGLTKEVESYDVELSFIDADGKLTPNYSYRFVDTAHPAAYLDYAESGTLTARVPKGVFFFDAWVQTPVEGRRWPLAQFHEPALAITGDTEIVVDARDAEQVGVTVDQADAVSGSTFLFFSLTTDWGSTGTGLGGDNFEGIGYRPSVTTAPGKATFQVESRLARPSGDHEYVGSPYQYNVAWSHDGAVPSDLLRHFADRDLVKVATRASGPGTGFLSDMAGGPLPLAVTEYYSPGVAWHGSFSQMAAPNAWPPQSYQSTAQPREFTRDTGQRWNAAVFGPAFPTSGYRAEEWAARAGDEILVSAPMFTDQDPNHVGFSSVDTAMTTLHRGDALVGESDQVGFVHAVDPGGEGGYRLRTEATRSVSPLSTKVSADWTFRSAPTGEAAPLPLLAVRFAPKLDELNRAPAGRVFTVPVYVQRNGSTAEGVRTPAVQVSYDDGATWRPVGLVRVGERWHAVLLHPRGAEFVSLKAQARDAQGNTVDQTIIRAYALK</sequence>
<evidence type="ECO:0000313" key="10">
    <source>
        <dbReference type="Proteomes" id="UP000660680"/>
    </source>
</evidence>
<dbReference type="AlphaFoldDB" id="A0A918LGJ5"/>
<evidence type="ECO:0000256" key="2">
    <source>
        <dbReference type="ARBA" id="ARBA00022670"/>
    </source>
</evidence>
<dbReference type="PANTHER" id="PTHR43806">
    <property type="entry name" value="PEPTIDASE S8"/>
    <property type="match status" value="1"/>
</dbReference>
<name>A0A918LGJ5_9PSEU</name>
<dbReference type="Pfam" id="PF00082">
    <property type="entry name" value="Peptidase_S8"/>
    <property type="match status" value="1"/>
</dbReference>
<reference evidence="9" key="2">
    <citation type="submission" date="2020-09" db="EMBL/GenBank/DDBJ databases">
        <authorList>
            <person name="Sun Q."/>
            <person name="Ohkuma M."/>
        </authorList>
    </citation>
    <scope>NUCLEOTIDE SEQUENCE</scope>
    <source>
        <strain evidence="9">JCM 3276</strain>
    </source>
</reference>
<dbReference type="PROSITE" id="PS51892">
    <property type="entry name" value="SUBTILASE"/>
    <property type="match status" value="1"/>
</dbReference>